<dbReference type="InterPro" id="IPR009097">
    <property type="entry name" value="Cyclic_Pdiesterase"/>
</dbReference>
<reference evidence="1" key="1">
    <citation type="submission" date="2022-03" db="EMBL/GenBank/DDBJ databases">
        <title>Identification of a novel bacterium isolated from mangrove sediments.</title>
        <authorList>
            <person name="Pan X."/>
        </authorList>
    </citation>
    <scope>NUCLEOTIDE SEQUENCE</scope>
    <source>
        <strain evidence="1">B1949</strain>
    </source>
</reference>
<dbReference type="SUPFAM" id="SSF55144">
    <property type="entry name" value="LigT-like"/>
    <property type="match status" value="1"/>
</dbReference>
<proteinExistence type="predicted"/>
<dbReference type="Gene3D" id="3.90.1140.10">
    <property type="entry name" value="Cyclic phosphodiesterase"/>
    <property type="match status" value="1"/>
</dbReference>
<evidence type="ECO:0000313" key="1">
    <source>
        <dbReference type="EMBL" id="MCJ2181287.1"/>
    </source>
</evidence>
<accession>A0ABT0B884</accession>
<dbReference type="GO" id="GO:0016874">
    <property type="term" value="F:ligase activity"/>
    <property type="evidence" value="ECO:0007669"/>
    <property type="project" value="UniProtKB-KW"/>
</dbReference>
<sequence length="180" mass="20155">MNRAGKILGAARPSGAPLVVAAELPGDVLAWANALRQAHYPAERNHLRAHVTLFYALPPSVEDEVVQYLADFSRQPPPPASIDGLMTLEQGTAIRIKSPALERLHAAFAERLHGLLTRQDMQPLRLHVTIQNKVSRHEARALQAEIGPKLPARRFRFRGLGLYAWEEGLWHPIRLFTFRG</sequence>
<protein>
    <submittedName>
        <fullName evidence="1">2'-5' RNA ligase family protein</fullName>
    </submittedName>
</protein>
<dbReference type="Proteomes" id="UP001162881">
    <property type="component" value="Unassembled WGS sequence"/>
</dbReference>
<comment type="caution">
    <text evidence="1">The sequence shown here is derived from an EMBL/GenBank/DDBJ whole genome shotgun (WGS) entry which is preliminary data.</text>
</comment>
<dbReference type="RefSeq" id="WP_244016408.1">
    <property type="nucleotide sequence ID" value="NZ_JALHLF010000002.1"/>
</dbReference>
<evidence type="ECO:0000313" key="2">
    <source>
        <dbReference type="Proteomes" id="UP001162881"/>
    </source>
</evidence>
<keyword evidence="1" id="KW-0436">Ligase</keyword>
<name>A0ABT0B884_9SPHN</name>
<keyword evidence="2" id="KW-1185">Reference proteome</keyword>
<dbReference type="Pfam" id="PF13563">
    <property type="entry name" value="2_5_RNA_ligase2"/>
    <property type="match status" value="1"/>
</dbReference>
<dbReference type="EMBL" id="JALHLF010000002">
    <property type="protein sequence ID" value="MCJ2181287.1"/>
    <property type="molecule type" value="Genomic_DNA"/>
</dbReference>
<gene>
    <name evidence="1" type="ORF">MTR62_00980</name>
</gene>
<organism evidence="1 2">
    <name type="scientific">Novosphingobium organovorum</name>
    <dbReference type="NCBI Taxonomy" id="2930092"/>
    <lineage>
        <taxon>Bacteria</taxon>
        <taxon>Pseudomonadati</taxon>
        <taxon>Pseudomonadota</taxon>
        <taxon>Alphaproteobacteria</taxon>
        <taxon>Sphingomonadales</taxon>
        <taxon>Sphingomonadaceae</taxon>
        <taxon>Novosphingobium</taxon>
    </lineage>
</organism>